<dbReference type="RefSeq" id="WP_193930306.1">
    <property type="nucleotide sequence ID" value="NZ_JADEYC010000045.1"/>
</dbReference>
<evidence type="ECO:0000256" key="2">
    <source>
        <dbReference type="SAM" id="MobiDB-lite"/>
    </source>
</evidence>
<feature type="compositionally biased region" description="Low complexity" evidence="2">
    <location>
        <begin position="61"/>
        <end position="74"/>
    </location>
</feature>
<evidence type="ECO:0000313" key="4">
    <source>
        <dbReference type="Proteomes" id="UP000598360"/>
    </source>
</evidence>
<organism evidence="3 4">
    <name type="scientific">Saccharopolyspora montiporae</name>
    <dbReference type="NCBI Taxonomy" id="2781240"/>
    <lineage>
        <taxon>Bacteria</taxon>
        <taxon>Bacillati</taxon>
        <taxon>Actinomycetota</taxon>
        <taxon>Actinomycetes</taxon>
        <taxon>Pseudonocardiales</taxon>
        <taxon>Pseudonocardiaceae</taxon>
        <taxon>Saccharopolyspora</taxon>
    </lineage>
</organism>
<accession>A0A929FZ55</accession>
<name>A0A929FZ55_9PSEU</name>
<feature type="coiled-coil region" evidence="1">
    <location>
        <begin position="7"/>
        <end position="54"/>
    </location>
</feature>
<keyword evidence="4" id="KW-1185">Reference proteome</keyword>
<gene>
    <name evidence="3" type="ORF">IQ251_18885</name>
</gene>
<dbReference type="EMBL" id="JADEYC010000045">
    <property type="protein sequence ID" value="MBE9376521.1"/>
    <property type="molecule type" value="Genomic_DNA"/>
</dbReference>
<evidence type="ECO:0000313" key="3">
    <source>
        <dbReference type="EMBL" id="MBE9376521.1"/>
    </source>
</evidence>
<protein>
    <submittedName>
        <fullName evidence="3">Uncharacterized protein</fullName>
    </submittedName>
</protein>
<comment type="caution">
    <text evidence="3">The sequence shown here is derived from an EMBL/GenBank/DDBJ whole genome shotgun (WGS) entry which is preliminary data.</text>
</comment>
<reference evidence="3" key="1">
    <citation type="submission" date="2020-10" db="EMBL/GenBank/DDBJ databases">
        <title>Diversity and distribution of actinomycetes associated with coral in the coast of Hainan.</title>
        <authorList>
            <person name="Li F."/>
        </authorList>
    </citation>
    <scope>NUCLEOTIDE SEQUENCE</scope>
    <source>
        <strain evidence="3">HNM0983</strain>
    </source>
</reference>
<dbReference type="Proteomes" id="UP000598360">
    <property type="component" value="Unassembled WGS sequence"/>
</dbReference>
<sequence length="95" mass="10354">MASTTPLAELQRALSQLRGSVATLRSHHGDTAQVRRISNDIDRLDIDITELSSQLPQQRGAAAPADDVVLVPDTPYDPSLWRDADDEGLGGRTYQ</sequence>
<dbReference type="AlphaFoldDB" id="A0A929FZ55"/>
<evidence type="ECO:0000256" key="1">
    <source>
        <dbReference type="SAM" id="Coils"/>
    </source>
</evidence>
<proteinExistence type="predicted"/>
<feature type="region of interest" description="Disordered" evidence="2">
    <location>
        <begin position="55"/>
        <end position="95"/>
    </location>
</feature>
<keyword evidence="1" id="KW-0175">Coiled coil</keyword>